<feature type="domain" description="DOMON" evidence="2">
    <location>
        <begin position="65"/>
        <end position="179"/>
    </location>
</feature>
<gene>
    <name evidence="4" type="primary">LOC110982781</name>
</gene>
<dbReference type="SMART" id="SM00664">
    <property type="entry name" value="DoH"/>
    <property type="match status" value="1"/>
</dbReference>
<keyword evidence="3" id="KW-1185">Reference proteome</keyword>
<dbReference type="PANTHER" id="PTHR46902:SF1">
    <property type="entry name" value="DOMON DOMAIN-CONTAINING PROTEIN FRRS1L"/>
    <property type="match status" value="1"/>
</dbReference>
<protein>
    <submittedName>
        <fullName evidence="4">DOMON domain-containing protein FRRS1L-like isoform X1</fullName>
    </submittedName>
</protein>
<sequence length="275" mass="30033">MLYGSLFKQMTKVHIPYALLYILHVLLALKLTMIRLGASHIAIDECGVFKGCFRSPVDCQSVTSCDAVVTWQETPDGGSLIIELAGISPGYVAVGFSGNQRMSNTDVLACVDNNGATLKHFYNPVRHVNEPRTQVGVADVTASSADGVIQCRFKRVKSLDGNQEFADLREDTYVLLARGLQSDGFLTYHTLGYFISSTKQNFSVYRAADDLTTAFPPYHDGNSTQRTLLPTDFLNTEASPRLTAPSSNGASKQYISLTAVSFLTVPSVCNMLRIV</sequence>
<dbReference type="PROSITE" id="PS50836">
    <property type="entry name" value="DOMON"/>
    <property type="match status" value="1"/>
</dbReference>
<dbReference type="OrthoDB" id="2419613at2759"/>
<dbReference type="AlphaFoldDB" id="A0A8B7YXC3"/>
<organism evidence="3 4">
    <name type="scientific">Acanthaster planci</name>
    <name type="common">Crown-of-thorns starfish</name>
    <dbReference type="NCBI Taxonomy" id="133434"/>
    <lineage>
        <taxon>Eukaryota</taxon>
        <taxon>Metazoa</taxon>
        <taxon>Echinodermata</taxon>
        <taxon>Eleutherozoa</taxon>
        <taxon>Asterozoa</taxon>
        <taxon>Asteroidea</taxon>
        <taxon>Valvatacea</taxon>
        <taxon>Valvatida</taxon>
        <taxon>Acanthasteridae</taxon>
        <taxon>Acanthaster</taxon>
    </lineage>
</organism>
<evidence type="ECO:0000259" key="2">
    <source>
        <dbReference type="PROSITE" id="PS50836"/>
    </source>
</evidence>
<evidence type="ECO:0000313" key="3">
    <source>
        <dbReference type="Proteomes" id="UP000694845"/>
    </source>
</evidence>
<name>A0A8B7YXC3_ACAPL</name>
<dbReference type="CDD" id="cd09628">
    <property type="entry name" value="DOMON_SDR_2_like"/>
    <property type="match status" value="1"/>
</dbReference>
<evidence type="ECO:0000313" key="4">
    <source>
        <dbReference type="RefSeq" id="XP_022097140.1"/>
    </source>
</evidence>
<dbReference type="GO" id="GO:1900449">
    <property type="term" value="P:regulation of glutamate receptor signaling pathway"/>
    <property type="evidence" value="ECO:0007669"/>
    <property type="project" value="InterPro"/>
</dbReference>
<dbReference type="InterPro" id="IPR005018">
    <property type="entry name" value="DOMON_domain"/>
</dbReference>
<dbReference type="RefSeq" id="XP_022097140.1">
    <property type="nucleotide sequence ID" value="XM_022241448.1"/>
</dbReference>
<evidence type="ECO:0000256" key="1">
    <source>
        <dbReference type="SAM" id="Phobius"/>
    </source>
</evidence>
<feature type="transmembrane region" description="Helical" evidence="1">
    <location>
        <begin position="15"/>
        <end position="33"/>
    </location>
</feature>
<accession>A0A8B7YXC3</accession>
<dbReference type="Pfam" id="PF03351">
    <property type="entry name" value="DOMON"/>
    <property type="match status" value="1"/>
</dbReference>
<reference evidence="4" key="1">
    <citation type="submission" date="2025-08" db="UniProtKB">
        <authorList>
            <consortium name="RefSeq"/>
        </authorList>
    </citation>
    <scope>IDENTIFICATION</scope>
</reference>
<keyword evidence="1" id="KW-1133">Transmembrane helix</keyword>
<dbReference type="InterPro" id="IPR042789">
    <property type="entry name" value="FRRS1L"/>
</dbReference>
<dbReference type="Proteomes" id="UP000694845">
    <property type="component" value="Unplaced"/>
</dbReference>
<dbReference type="KEGG" id="aplc:110982781"/>
<dbReference type="GO" id="GO:0099072">
    <property type="term" value="P:regulation of postsynaptic membrane neurotransmitter receptor levels"/>
    <property type="evidence" value="ECO:0007669"/>
    <property type="project" value="TreeGrafter"/>
</dbReference>
<proteinExistence type="predicted"/>
<dbReference type="PANTHER" id="PTHR46902">
    <property type="entry name" value="DOMON DOMAIN-CONTAINING PROTEIN FRRS1L"/>
    <property type="match status" value="1"/>
</dbReference>
<keyword evidence="1" id="KW-0812">Transmembrane</keyword>
<keyword evidence="1" id="KW-0472">Membrane</keyword>
<dbReference type="GeneID" id="110982781"/>